<geneLocation type="mitochondrion" evidence="4"/>
<evidence type="ECO:0000256" key="2">
    <source>
        <dbReference type="ARBA" id="ARBA00022980"/>
    </source>
</evidence>
<accession>A0A2U9GIN9</accession>
<dbReference type="SUPFAM" id="SSF56047">
    <property type="entry name" value="Ribosomal protein S8"/>
    <property type="match status" value="1"/>
</dbReference>
<dbReference type="GO" id="GO:0006412">
    <property type="term" value="P:translation"/>
    <property type="evidence" value="ECO:0007669"/>
    <property type="project" value="InterPro"/>
</dbReference>
<dbReference type="GO" id="GO:0003735">
    <property type="term" value="F:structural constituent of ribosome"/>
    <property type="evidence" value="ECO:0007669"/>
    <property type="project" value="InterPro"/>
</dbReference>
<protein>
    <submittedName>
        <fullName evidence="4">Ribosomal protein S8</fullName>
    </submittedName>
</protein>
<dbReference type="GeneID" id="36957376"/>
<organism evidence="4">
    <name type="scientific">Eunotia naegelii</name>
    <dbReference type="NCBI Taxonomy" id="1458866"/>
    <lineage>
        <taxon>Eukaryota</taxon>
        <taxon>Sar</taxon>
        <taxon>Stramenopiles</taxon>
        <taxon>Ochrophyta</taxon>
        <taxon>Bacillariophyta</taxon>
        <taxon>Bacillariophyceae</taxon>
        <taxon>Eunotiophycidae</taxon>
        <taxon>Eunotiales</taxon>
        <taxon>Eunotiaceae</taxon>
        <taxon>Eunotia</taxon>
    </lineage>
</organism>
<evidence type="ECO:0000256" key="1">
    <source>
        <dbReference type="ARBA" id="ARBA00006471"/>
    </source>
</evidence>
<dbReference type="InterPro" id="IPR035987">
    <property type="entry name" value="Ribosomal_uS8_sf"/>
</dbReference>
<dbReference type="GO" id="GO:0005840">
    <property type="term" value="C:ribosome"/>
    <property type="evidence" value="ECO:0007669"/>
    <property type="project" value="UniProtKB-KW"/>
</dbReference>
<evidence type="ECO:0000313" key="4">
    <source>
        <dbReference type="EMBL" id="AWQ64092.1"/>
    </source>
</evidence>
<dbReference type="InterPro" id="IPR000630">
    <property type="entry name" value="Ribosomal_uS8"/>
</dbReference>
<keyword evidence="4" id="KW-0496">Mitochondrion</keyword>
<dbReference type="RefSeq" id="YP_009495445.1">
    <property type="nucleotide sequence ID" value="NC_037987.1"/>
</dbReference>
<sequence>MKNHLWNMFANINNGQLAKRSFILHQKKKICEKFLDVLWNEGFILGYKNYFTNIKTFKSDFTKIFLKYKNGKPVINNIKPITKPGRRVYYTAKQIWKMNSKNTLLVFSTNKGLKTLNECKKLKLGGELYIILS</sequence>
<dbReference type="Gene3D" id="3.30.1490.10">
    <property type="match status" value="1"/>
</dbReference>
<comment type="similarity">
    <text evidence="1">Belongs to the universal ribosomal protein uS8 family.</text>
</comment>
<keyword evidence="2 4" id="KW-0689">Ribosomal protein</keyword>
<gene>
    <name evidence="4" type="primary">rps8</name>
</gene>
<name>A0A2U9GIN9_9STRA</name>
<dbReference type="Gene3D" id="3.30.1370.30">
    <property type="match status" value="1"/>
</dbReference>
<proteinExistence type="inferred from homology"/>
<evidence type="ECO:0000256" key="3">
    <source>
        <dbReference type="ARBA" id="ARBA00023274"/>
    </source>
</evidence>
<keyword evidence="3" id="KW-0687">Ribonucleoprotein</keyword>
<dbReference type="Pfam" id="PF00410">
    <property type="entry name" value="Ribosomal_S8"/>
    <property type="match status" value="1"/>
</dbReference>
<dbReference type="GO" id="GO:1990904">
    <property type="term" value="C:ribonucleoprotein complex"/>
    <property type="evidence" value="ECO:0007669"/>
    <property type="project" value="UniProtKB-KW"/>
</dbReference>
<dbReference type="EMBL" id="MG271846">
    <property type="protein sequence ID" value="AWQ64092.1"/>
    <property type="molecule type" value="Genomic_DNA"/>
</dbReference>
<reference evidence="4" key="1">
    <citation type="journal article" date="2018" name="Genome Biol. Evol.">
        <title>Recurrent loss, horizontal transfer, and the obscure origins of mitochondrial introns in diatoms (Bacillariophyta).</title>
        <authorList>
            <person name="Guillory W.X."/>
            <person name="Onyshchenko A."/>
            <person name="Ruck E.C."/>
            <person name="Parks M."/>
            <person name="Nakov T."/>
            <person name="Wickett N.J."/>
            <person name="Alverson A.J."/>
        </authorList>
    </citation>
    <scope>NUCLEOTIDE SEQUENCE</scope>
    <source>
        <strain evidence="4">UTEX FD354</strain>
    </source>
</reference>
<dbReference type="AlphaFoldDB" id="A0A2U9GIN9"/>